<name>A0A6J5M2K5_9CAUD</name>
<dbReference type="EMBL" id="LR796341">
    <property type="protein sequence ID" value="CAB4138189.1"/>
    <property type="molecule type" value="Genomic_DNA"/>
</dbReference>
<protein>
    <submittedName>
        <fullName evidence="1">Uncharacterized protein</fullName>
    </submittedName>
</protein>
<gene>
    <name evidence="1" type="ORF">UFOVP328_382</name>
</gene>
<sequence length="80" mass="8814">MSYETLYGMLPGYAGTADLAARAQEINQALAQEQIAPDEHAALLEDLVRTQVIVDEAQYHEQKLFANQLIKVLASLPMPS</sequence>
<reference evidence="1" key="1">
    <citation type="submission" date="2020-04" db="EMBL/GenBank/DDBJ databases">
        <authorList>
            <person name="Chiriac C."/>
            <person name="Salcher M."/>
            <person name="Ghai R."/>
            <person name="Kavagutti S V."/>
        </authorList>
    </citation>
    <scope>NUCLEOTIDE SEQUENCE</scope>
</reference>
<proteinExistence type="predicted"/>
<accession>A0A6J5M2K5</accession>
<evidence type="ECO:0000313" key="1">
    <source>
        <dbReference type="EMBL" id="CAB4138189.1"/>
    </source>
</evidence>
<organism evidence="1">
    <name type="scientific">uncultured Caudovirales phage</name>
    <dbReference type="NCBI Taxonomy" id="2100421"/>
    <lineage>
        <taxon>Viruses</taxon>
        <taxon>Duplodnaviria</taxon>
        <taxon>Heunggongvirae</taxon>
        <taxon>Uroviricota</taxon>
        <taxon>Caudoviricetes</taxon>
        <taxon>Peduoviridae</taxon>
        <taxon>Maltschvirus</taxon>
        <taxon>Maltschvirus maltsch</taxon>
    </lineage>
</organism>